<evidence type="ECO:0000313" key="2">
    <source>
        <dbReference type="Proteomes" id="UP000006534"/>
    </source>
</evidence>
<dbReference type="KEGG" id="vg:10328947"/>
<dbReference type="GeneID" id="10328947"/>
<gene>
    <name evidence="1" type="ORF">Syn1_055</name>
</gene>
<organism evidence="1 2">
    <name type="scientific">Prochlorococcus phage Syn1</name>
    <dbReference type="NCBI Taxonomy" id="444861"/>
    <lineage>
        <taxon>Viruses</taxon>
        <taxon>Duplodnaviria</taxon>
        <taxon>Heunggongvirae</taxon>
        <taxon>Uroviricota</taxon>
        <taxon>Caudoviricetes</taxon>
        <taxon>Pantevenvirales</taxon>
        <taxon>Kyanoviridae</taxon>
        <taxon>Vellamovirus</taxon>
        <taxon>Vellamovirus syn1</taxon>
    </lineage>
</organism>
<dbReference type="EMBL" id="GU071105">
    <property type="protein sequence ID" value="ADO99156.1"/>
    <property type="molecule type" value="Genomic_DNA"/>
</dbReference>
<dbReference type="Proteomes" id="UP000006534">
    <property type="component" value="Segment"/>
</dbReference>
<protein>
    <submittedName>
        <fullName evidence="1">Uncharacterized protein</fullName>
    </submittedName>
</protein>
<sequence length="115" mass="13388">MTSVRIKCVTFNALNTQRSTLLDIICSPKTTNSDMILMPWERRRIKWDGITVTNNSKYYSQVEVDENGDLVLPLPDELIDELGWTTDTVIDFEQHDNYFTLRKVNEHQEQNHGEG</sequence>
<name>E3SPE0_9CAUD</name>
<keyword evidence="2" id="KW-1185">Reference proteome</keyword>
<dbReference type="RefSeq" id="YP_004324426.1">
    <property type="nucleotide sequence ID" value="NC_015288.1"/>
</dbReference>
<accession>E3SPE0</accession>
<evidence type="ECO:0000313" key="1">
    <source>
        <dbReference type="EMBL" id="ADO99156.1"/>
    </source>
</evidence>
<reference evidence="1 2" key="1">
    <citation type="journal article" date="2010" name="Environ. Microbiol.">
        <title>Genomic analysis of oceanic cyanobacterial myoviruses compared with T4-like myoviruses from diverse hosts and environments.</title>
        <authorList>
            <person name="Sullivan M.B."/>
            <person name="Huang K.H."/>
            <person name="Ignacio-Espinoza J.C."/>
            <person name="Berlin A.M."/>
            <person name="Kelly L."/>
            <person name="Weigele P.R."/>
            <person name="DeFrancesco A.S."/>
            <person name="Kern S.E."/>
            <person name="Thompson L.R."/>
            <person name="Young S."/>
            <person name="Yandava C."/>
            <person name="Fu R."/>
            <person name="Krastins B."/>
            <person name="Chase M."/>
            <person name="Sarracino D."/>
            <person name="Osburne M.S."/>
            <person name="Henn M.R."/>
            <person name="Chisholm S.W."/>
        </authorList>
    </citation>
    <scope>NUCLEOTIDE SEQUENCE [LARGE SCALE GENOMIC DNA]</scope>
    <source>
        <strain evidence="1">Syn1</strain>
    </source>
</reference>
<dbReference type="OrthoDB" id="28705at10239"/>
<proteinExistence type="predicted"/>